<comment type="caution">
    <text evidence="8">The sequence shown here is derived from an EMBL/GenBank/DDBJ whole genome shotgun (WGS) entry which is preliminary data.</text>
</comment>
<dbReference type="InterPro" id="IPR007554">
    <property type="entry name" value="Glycerophosphate_synth"/>
</dbReference>
<keyword evidence="3" id="KW-1003">Cell membrane</keyword>
<keyword evidence="4" id="KW-0808">Transferase</keyword>
<accession>A0ABP7D5D0</accession>
<comment type="similarity">
    <text evidence="2">Belongs to the CDP-glycerol glycerophosphotransferase family.</text>
</comment>
<evidence type="ECO:0000256" key="4">
    <source>
        <dbReference type="ARBA" id="ARBA00022679"/>
    </source>
</evidence>
<dbReference type="CDD" id="cd00761">
    <property type="entry name" value="Glyco_tranf_GTA_type"/>
    <property type="match status" value="1"/>
</dbReference>
<comment type="subcellular location">
    <subcellularLocation>
        <location evidence="1">Cell membrane</location>
        <topology evidence="1">Peripheral membrane protein</topology>
    </subcellularLocation>
</comment>
<dbReference type="InterPro" id="IPR043149">
    <property type="entry name" value="TagF_N"/>
</dbReference>
<keyword evidence="6" id="KW-0472">Membrane</keyword>
<feature type="domain" description="Glycosyltransferase 2-like" evidence="7">
    <location>
        <begin position="5"/>
        <end position="165"/>
    </location>
</feature>
<dbReference type="Pfam" id="PF00535">
    <property type="entry name" value="Glycos_transf_2"/>
    <property type="match status" value="1"/>
</dbReference>
<dbReference type="InterPro" id="IPR043148">
    <property type="entry name" value="TagF_C"/>
</dbReference>
<dbReference type="RefSeq" id="WP_344811905.1">
    <property type="nucleotide sequence ID" value="NZ_BAAAYX010000004.1"/>
</dbReference>
<evidence type="ECO:0000256" key="3">
    <source>
        <dbReference type="ARBA" id="ARBA00022475"/>
    </source>
</evidence>
<protein>
    <recommendedName>
        <fullName evidence="7">Glycosyltransferase 2-like domain-containing protein</fullName>
    </recommendedName>
</protein>
<evidence type="ECO:0000313" key="9">
    <source>
        <dbReference type="Proteomes" id="UP001500051"/>
    </source>
</evidence>
<dbReference type="SUPFAM" id="SSF53448">
    <property type="entry name" value="Nucleotide-diphospho-sugar transferases"/>
    <property type="match status" value="1"/>
</dbReference>
<dbReference type="InterPro" id="IPR029044">
    <property type="entry name" value="Nucleotide-diphossugar_trans"/>
</dbReference>
<dbReference type="Pfam" id="PF04464">
    <property type="entry name" value="Glyphos_transf"/>
    <property type="match status" value="1"/>
</dbReference>
<proteinExistence type="inferred from homology"/>
<evidence type="ECO:0000256" key="5">
    <source>
        <dbReference type="ARBA" id="ARBA00022944"/>
    </source>
</evidence>
<dbReference type="SUPFAM" id="SSF53756">
    <property type="entry name" value="UDP-Glycosyltransferase/glycogen phosphorylase"/>
    <property type="match status" value="1"/>
</dbReference>
<dbReference type="Proteomes" id="UP001500051">
    <property type="component" value="Unassembled WGS sequence"/>
</dbReference>
<dbReference type="Gene3D" id="3.90.550.10">
    <property type="entry name" value="Spore Coat Polysaccharide Biosynthesis Protein SpsA, Chain A"/>
    <property type="match status" value="1"/>
</dbReference>
<sequence>MPLVSVIIPVHDAGPYLHTCLQSVREQTHRDLHIVCVDDGSRDESAAVLERHADADARVETVWQPNAGPGAARNAGLGRAAGDFITFVDADDWIPTEAVERHLNALRHSRSDFSTGRVMRVAGTHRWPSSLHENGHSWPAPATHIVQEPGLLFDTTSWNKLFRRDYWAANRFAFPERVLFEDVSLMIEAHCRASSVEVLTDVVYYWRRRDDGVASITMRRDDPGNLVDRVESLRCARRLLREVAPPSLRRAAEHKFLRHDLGSYFRDLEDMQPDFQNLFVRLVREFVESSSIDVVDTLPPHLRVAYRLVGQGRRGDLMDYLAFLRENGWRLPVRRRGLLPRAELGPAHTTVPRRYSSARRRMPLRMGVHGLAWQDDTLVIEGHGVIDGIAMNHPAAALRRLQLIDTYSRDRRHVWIAPRRLPAGDERGRTARPYDWSAFRVEVPITLLDPGATRDRARWEVNLQVLAPGAGSGSALGPPSGSAFAEVRRGPAGLLFRADWVTGRRLVIDAVRAVVALTAVDSRDGLLHLSLRQVLHRPGAAPHTARLTSAVGAMVDVPLVSSSDRVEETLHAVVDLALLQLHRGVRTQLQFQLTVVGPDGVTPVIMDLANALTFPLENENLVVGDDGRGGVELVVGAARAVVEDVSWIADTVQIRGVCGPDRHALPRLAWCHSSGGVIEAVTSRTDDGFVATFELMELPGPDGVHPPAAGEWTLRQRQADGSWEPAVTSFGPTSPSARARSLGAFQSVRIGLSPRRELVMSVAAPRALEQGALDQERLQRGVYRRARRAPVTSVILLQTWGGKKFADNPRALVESLPAAWSESTVVVVVSDRSIRVPEPFGTVIAGSRDHYEQLARARLVISNDTMPFPYVKRPGQRYLQTWHGTPLKRIGLDIPRIRFRNRNYVQELRTEAASWDWLVSQNRYSTEIFRRAFAYDGQIIECGYPRNDLLTDQDQVRRQARREAARRWLDIRADQTAVLWAPTWRDDVHAAGGGYGTSLLVDRAQVQAILPDNTILLLHGHHLAGAAQTHLGRDDLVRDVSSYPDVRDLILASDALLTDYSSIMFDYALTGRPMIFFVPDLAHYAQIRGLYLDLATVAPGPVVSTLDELADALRSLSSITTARTVTAQAFGRRFCDLDDGQAAQRVWATVTETSG</sequence>
<dbReference type="PANTHER" id="PTHR37316">
    <property type="entry name" value="TEICHOIC ACID GLYCEROL-PHOSPHATE PRIMASE"/>
    <property type="match status" value="1"/>
</dbReference>
<dbReference type="EMBL" id="BAAAYX010000004">
    <property type="protein sequence ID" value="GAA3700895.1"/>
    <property type="molecule type" value="Genomic_DNA"/>
</dbReference>
<dbReference type="InterPro" id="IPR001173">
    <property type="entry name" value="Glyco_trans_2-like"/>
</dbReference>
<evidence type="ECO:0000256" key="2">
    <source>
        <dbReference type="ARBA" id="ARBA00010488"/>
    </source>
</evidence>
<dbReference type="InterPro" id="IPR051612">
    <property type="entry name" value="Teichoic_Acid_Biosynth"/>
</dbReference>
<keyword evidence="9" id="KW-1185">Reference proteome</keyword>
<reference evidence="9" key="1">
    <citation type="journal article" date="2019" name="Int. J. Syst. Evol. Microbiol.">
        <title>The Global Catalogue of Microorganisms (GCM) 10K type strain sequencing project: providing services to taxonomists for standard genome sequencing and annotation.</title>
        <authorList>
            <consortium name="The Broad Institute Genomics Platform"/>
            <consortium name="The Broad Institute Genome Sequencing Center for Infectious Disease"/>
            <person name="Wu L."/>
            <person name="Ma J."/>
        </authorList>
    </citation>
    <scope>NUCLEOTIDE SEQUENCE [LARGE SCALE GENOMIC DNA]</scope>
    <source>
        <strain evidence="9">JCM 16548</strain>
    </source>
</reference>
<dbReference type="Gene3D" id="3.40.50.11820">
    <property type="match status" value="1"/>
</dbReference>
<gene>
    <name evidence="8" type="ORF">GCM10022204_17110</name>
</gene>
<evidence type="ECO:0000256" key="1">
    <source>
        <dbReference type="ARBA" id="ARBA00004202"/>
    </source>
</evidence>
<dbReference type="PANTHER" id="PTHR37316:SF3">
    <property type="entry name" value="TEICHOIC ACID GLYCEROL-PHOSPHATE TRANSFERASE"/>
    <property type="match status" value="1"/>
</dbReference>
<evidence type="ECO:0000256" key="6">
    <source>
        <dbReference type="ARBA" id="ARBA00023136"/>
    </source>
</evidence>
<name>A0ABP7D5D0_9ACTN</name>
<evidence type="ECO:0000259" key="7">
    <source>
        <dbReference type="Pfam" id="PF00535"/>
    </source>
</evidence>
<organism evidence="8 9">
    <name type="scientific">Microlunatus aurantiacus</name>
    <dbReference type="NCBI Taxonomy" id="446786"/>
    <lineage>
        <taxon>Bacteria</taxon>
        <taxon>Bacillati</taxon>
        <taxon>Actinomycetota</taxon>
        <taxon>Actinomycetes</taxon>
        <taxon>Propionibacteriales</taxon>
        <taxon>Propionibacteriaceae</taxon>
        <taxon>Microlunatus</taxon>
    </lineage>
</organism>
<evidence type="ECO:0000313" key="8">
    <source>
        <dbReference type="EMBL" id="GAA3700895.1"/>
    </source>
</evidence>
<keyword evidence="5" id="KW-0777">Teichoic acid biosynthesis</keyword>
<dbReference type="Gene3D" id="3.40.50.12580">
    <property type="match status" value="1"/>
</dbReference>